<keyword evidence="1" id="KW-0732">Signal</keyword>
<accession>A0A848J3G2</accession>
<dbReference type="RefSeq" id="WP_169681636.1">
    <property type="nucleotide sequence ID" value="NZ_JABBNU010000006.1"/>
</dbReference>
<dbReference type="Gene3D" id="2.60.40.3080">
    <property type="match status" value="2"/>
</dbReference>
<evidence type="ECO:0000256" key="1">
    <source>
        <dbReference type="SAM" id="SignalP"/>
    </source>
</evidence>
<protein>
    <recommendedName>
        <fullName evidence="4">Secreted protein (Por secretion system target)</fullName>
    </recommendedName>
</protein>
<reference evidence="2 3" key="1">
    <citation type="submission" date="2020-04" db="EMBL/GenBank/DDBJ databases">
        <title>Flammeovirgaceae bacterium KN852 isolated from deep sea.</title>
        <authorList>
            <person name="Zhang D.-C."/>
        </authorList>
    </citation>
    <scope>NUCLEOTIDE SEQUENCE [LARGE SCALE GENOMIC DNA]</scope>
    <source>
        <strain evidence="2 3">KN852</strain>
    </source>
</reference>
<dbReference type="EMBL" id="JABBNU010000006">
    <property type="protein sequence ID" value="NMM49070.1"/>
    <property type="molecule type" value="Genomic_DNA"/>
</dbReference>
<dbReference type="InterPro" id="IPR021638">
    <property type="entry name" value="DUF3244"/>
</dbReference>
<gene>
    <name evidence="2" type="ORF">HH304_11725</name>
</gene>
<name>A0A848J3G2_9BACT</name>
<feature type="chain" id="PRO_5032460273" description="Secreted protein (Por secretion system target)" evidence="1">
    <location>
        <begin position="27"/>
        <end position="211"/>
    </location>
</feature>
<dbReference type="Proteomes" id="UP000559010">
    <property type="component" value="Unassembled WGS sequence"/>
</dbReference>
<evidence type="ECO:0000313" key="2">
    <source>
        <dbReference type="EMBL" id="NMM49070.1"/>
    </source>
</evidence>
<dbReference type="Pfam" id="PF11589">
    <property type="entry name" value="DUF3244"/>
    <property type="match status" value="1"/>
</dbReference>
<dbReference type="AlphaFoldDB" id="A0A848J3G2"/>
<keyword evidence="3" id="KW-1185">Reference proteome</keyword>
<organism evidence="2 3">
    <name type="scientific">Marinigracilibium pacificum</name>
    <dbReference type="NCBI Taxonomy" id="2729599"/>
    <lineage>
        <taxon>Bacteria</taxon>
        <taxon>Pseudomonadati</taxon>
        <taxon>Bacteroidota</taxon>
        <taxon>Cytophagia</taxon>
        <taxon>Cytophagales</taxon>
        <taxon>Flammeovirgaceae</taxon>
        <taxon>Marinigracilibium</taxon>
    </lineage>
</organism>
<sequence>MKTLSKSIFAVTLALAFVLTSFTASAKIYDPNKGIFDPKKMSSGLMFDIDNFRHNALKFRLDIYQPQKQLVNISILDKEGTVVYNAFTSKTESAQLFDVSSLGYGEYTVEISTLGETASDKIVLEAPEYLRPRAFIKESEVEKNRVTIVSLNAESSVKVKIVNENGKVVFSDAYYLENYREHLDLNWLPKGKYTVSMDFDDIHESQEITVK</sequence>
<comment type="caution">
    <text evidence="2">The sequence shown here is derived from an EMBL/GenBank/DDBJ whole genome shotgun (WGS) entry which is preliminary data.</text>
</comment>
<evidence type="ECO:0000313" key="3">
    <source>
        <dbReference type="Proteomes" id="UP000559010"/>
    </source>
</evidence>
<feature type="signal peptide" evidence="1">
    <location>
        <begin position="1"/>
        <end position="26"/>
    </location>
</feature>
<proteinExistence type="predicted"/>
<evidence type="ECO:0008006" key="4">
    <source>
        <dbReference type="Google" id="ProtNLM"/>
    </source>
</evidence>